<dbReference type="RefSeq" id="WP_058493729.1">
    <property type="nucleotide sequence ID" value="NZ_CBCRUR010000004.1"/>
</dbReference>
<accession>A0A0W1A5W5</accession>
<sequence length="300" mass="34246">MRRCNSLIISTILFFFLNLSAHAQLPPDYANMSDVEKQELLWHEITLSHELDPLPSPRENSFLTILETLSGIFDLSPTFDYTSDELPKGRVKIIHANGSVGKIAFIPVPDHPFTGIYQTGAIGIARLSLGTTPSDDSYVPGMAVKFLISNNPSLNLHVMNRLEGQKGNWNFFAKEFSNQIPHPTSWTLSAIEKIFEWTRNPANNLPLWHLAAWTNEGRYQGIPVFPERIYFRPTRQVQNIIPENSREDFRVSLEKVPFGPMYDVYGDYQGKHYLIGTLMLESSLLASDYGDKKLFFQHQR</sequence>
<evidence type="ECO:0000313" key="3">
    <source>
        <dbReference type="Proteomes" id="UP000054662"/>
    </source>
</evidence>
<comment type="caution">
    <text evidence="2">The sequence shown here is derived from an EMBL/GenBank/DDBJ whole genome shotgun (WGS) entry which is preliminary data.</text>
</comment>
<dbReference type="EMBL" id="LNZC01000027">
    <property type="protein sequence ID" value="KTD76731.1"/>
    <property type="molecule type" value="Genomic_DNA"/>
</dbReference>
<dbReference type="OrthoDB" id="479050at2"/>
<dbReference type="STRING" id="45076.Lwor_1956"/>
<dbReference type="PATRIC" id="fig|45076.6.peg.2133"/>
<dbReference type="Proteomes" id="UP000054662">
    <property type="component" value="Unassembled WGS sequence"/>
</dbReference>
<evidence type="ECO:0000313" key="2">
    <source>
        <dbReference type="EMBL" id="KTD76731.1"/>
    </source>
</evidence>
<gene>
    <name evidence="2" type="ORF">Lwor_1956</name>
</gene>
<evidence type="ECO:0000256" key="1">
    <source>
        <dbReference type="SAM" id="SignalP"/>
    </source>
</evidence>
<feature type="chain" id="PRO_5006919417" evidence="1">
    <location>
        <begin position="24"/>
        <end position="300"/>
    </location>
</feature>
<reference evidence="2 3" key="1">
    <citation type="submission" date="2015-11" db="EMBL/GenBank/DDBJ databases">
        <title>Genomic analysis of 38 Legionella species identifies large and diverse effector repertoires.</title>
        <authorList>
            <person name="Burstein D."/>
            <person name="Amaro F."/>
            <person name="Zusman T."/>
            <person name="Lifshitz Z."/>
            <person name="Cohen O."/>
            <person name="Gilbert J.A."/>
            <person name="Pupko T."/>
            <person name="Shuman H.A."/>
            <person name="Segal G."/>
        </authorList>
    </citation>
    <scope>NUCLEOTIDE SEQUENCE [LARGE SCALE GENOMIC DNA]</scope>
    <source>
        <strain evidence="2 3">ATCC 49508</strain>
    </source>
</reference>
<feature type="signal peptide" evidence="1">
    <location>
        <begin position="1"/>
        <end position="23"/>
    </location>
</feature>
<protein>
    <submittedName>
        <fullName evidence="2">Uncharacterized protein</fullName>
    </submittedName>
</protein>
<keyword evidence="1" id="KW-0732">Signal</keyword>
<dbReference type="AlphaFoldDB" id="A0A0W1A5W5"/>
<keyword evidence="3" id="KW-1185">Reference proteome</keyword>
<name>A0A0W1A5W5_9GAMM</name>
<organism evidence="2 3">
    <name type="scientific">Legionella worsleiensis</name>
    <dbReference type="NCBI Taxonomy" id="45076"/>
    <lineage>
        <taxon>Bacteria</taxon>
        <taxon>Pseudomonadati</taxon>
        <taxon>Pseudomonadota</taxon>
        <taxon>Gammaproteobacteria</taxon>
        <taxon>Legionellales</taxon>
        <taxon>Legionellaceae</taxon>
        <taxon>Legionella</taxon>
    </lineage>
</organism>
<proteinExistence type="predicted"/>